<sequence>MYISGEGARVQAQRLEVIANNLANVETPGFKRDVPMFQSRFAEAIQDGTDYPGSGSQNDVGGGVKMISTETDFSRGGIRQTDTPTDFAINGEGFFNVRGGDGQVYLTRAGNFSLDANGRLQTQTNLPVLDEGGAEIVIDGTRPWSLDSGGRITQEGDSKLLGMTEPQSLGDLVKVGSNLFRSLGPTTPVAGRDVRQGYLEQSGVNPTREMMAMIETSRAFEANTKIIQHQDSMISGLLSRVLSNS</sequence>
<keyword evidence="8" id="KW-0282">Flagellum</keyword>
<evidence type="ECO:0000256" key="3">
    <source>
        <dbReference type="ARBA" id="ARBA00023143"/>
    </source>
</evidence>
<keyword evidence="9" id="KW-1185">Reference proteome</keyword>
<dbReference type="NCBIfam" id="TIGR03506">
    <property type="entry name" value="FlgEFG_subfam"/>
    <property type="match status" value="1"/>
</dbReference>
<dbReference type="KEGG" id="amob:HG15A2_15870"/>
<feature type="domain" description="Flagellar basal body rod protein N-terminal" evidence="5">
    <location>
        <begin position="1"/>
        <end position="31"/>
    </location>
</feature>
<dbReference type="Pfam" id="PF00460">
    <property type="entry name" value="Flg_bb_rod"/>
    <property type="match status" value="1"/>
</dbReference>
<dbReference type="InterPro" id="IPR037925">
    <property type="entry name" value="FlgE/F/G-like"/>
</dbReference>
<dbReference type="Pfam" id="PF06429">
    <property type="entry name" value="Flg_bbr_C"/>
    <property type="match status" value="1"/>
</dbReference>
<dbReference type="AlphaFoldDB" id="A0A517MTU9"/>
<evidence type="ECO:0000259" key="7">
    <source>
        <dbReference type="Pfam" id="PF22692"/>
    </source>
</evidence>
<reference evidence="8 9" key="1">
    <citation type="submission" date="2019-02" db="EMBL/GenBank/DDBJ databases">
        <title>Deep-cultivation of Planctomycetes and their phenomic and genomic characterization uncovers novel biology.</title>
        <authorList>
            <person name="Wiegand S."/>
            <person name="Jogler M."/>
            <person name="Boedeker C."/>
            <person name="Pinto D."/>
            <person name="Vollmers J."/>
            <person name="Rivas-Marin E."/>
            <person name="Kohn T."/>
            <person name="Peeters S.H."/>
            <person name="Heuer A."/>
            <person name="Rast P."/>
            <person name="Oberbeckmann S."/>
            <person name="Bunk B."/>
            <person name="Jeske O."/>
            <person name="Meyerdierks A."/>
            <person name="Storesund J.E."/>
            <person name="Kallscheuer N."/>
            <person name="Luecker S."/>
            <person name="Lage O.M."/>
            <person name="Pohl T."/>
            <person name="Merkel B.J."/>
            <person name="Hornburger P."/>
            <person name="Mueller R.-W."/>
            <person name="Bruemmer F."/>
            <person name="Labrenz M."/>
            <person name="Spormann A.M."/>
            <person name="Op den Camp H."/>
            <person name="Overmann J."/>
            <person name="Amann R."/>
            <person name="Jetten M.S.M."/>
            <person name="Mascher T."/>
            <person name="Medema M.H."/>
            <person name="Devos D.P."/>
            <person name="Kaster A.-K."/>
            <person name="Ovreas L."/>
            <person name="Rohde M."/>
            <person name="Galperin M.Y."/>
            <person name="Jogler C."/>
        </authorList>
    </citation>
    <scope>NUCLEOTIDE SEQUENCE [LARGE SCALE GENOMIC DNA]</scope>
    <source>
        <strain evidence="8 9">HG15A2</strain>
    </source>
</reference>
<evidence type="ECO:0000256" key="4">
    <source>
        <dbReference type="RuleBase" id="RU362116"/>
    </source>
</evidence>
<dbReference type="InterPro" id="IPR020013">
    <property type="entry name" value="Flagellar_FlgE/F/G"/>
</dbReference>
<dbReference type="PANTHER" id="PTHR30435:SF19">
    <property type="entry name" value="FLAGELLAR BASAL-BODY ROD PROTEIN FLGG"/>
    <property type="match status" value="1"/>
</dbReference>
<dbReference type="InterPro" id="IPR001444">
    <property type="entry name" value="Flag_bb_rod_N"/>
</dbReference>
<evidence type="ECO:0000259" key="6">
    <source>
        <dbReference type="Pfam" id="PF06429"/>
    </source>
</evidence>
<evidence type="ECO:0000256" key="1">
    <source>
        <dbReference type="ARBA" id="ARBA00004117"/>
    </source>
</evidence>
<proteinExistence type="inferred from homology"/>
<dbReference type="InterPro" id="IPR053967">
    <property type="entry name" value="LlgE_F_G-like_D1"/>
</dbReference>
<dbReference type="InterPro" id="IPR010930">
    <property type="entry name" value="Flg_bb/hook_C_dom"/>
</dbReference>
<protein>
    <submittedName>
        <fullName evidence="8">Flagellar basal-body rod protein FlgG</fullName>
    </submittedName>
</protein>
<feature type="domain" description="Flagellar hook protein FlgE/F/G-like D1" evidence="7">
    <location>
        <begin position="88"/>
        <end position="139"/>
    </location>
</feature>
<accession>A0A517MTU9</accession>
<keyword evidence="8" id="KW-0966">Cell projection</keyword>
<dbReference type="Pfam" id="PF22692">
    <property type="entry name" value="LlgE_F_G_D1"/>
    <property type="match status" value="1"/>
</dbReference>
<comment type="subcellular location">
    <subcellularLocation>
        <location evidence="1 4">Bacterial flagellum basal body</location>
    </subcellularLocation>
</comment>
<organism evidence="8 9">
    <name type="scientific">Adhaeretor mobilis</name>
    <dbReference type="NCBI Taxonomy" id="1930276"/>
    <lineage>
        <taxon>Bacteria</taxon>
        <taxon>Pseudomonadati</taxon>
        <taxon>Planctomycetota</taxon>
        <taxon>Planctomycetia</taxon>
        <taxon>Pirellulales</taxon>
        <taxon>Lacipirellulaceae</taxon>
        <taxon>Adhaeretor</taxon>
    </lineage>
</organism>
<evidence type="ECO:0000259" key="5">
    <source>
        <dbReference type="Pfam" id="PF00460"/>
    </source>
</evidence>
<dbReference type="GO" id="GO:0071978">
    <property type="term" value="P:bacterial-type flagellum-dependent swarming motility"/>
    <property type="evidence" value="ECO:0007669"/>
    <property type="project" value="TreeGrafter"/>
</dbReference>
<comment type="similarity">
    <text evidence="2 4">Belongs to the flagella basal body rod proteins family.</text>
</comment>
<dbReference type="SUPFAM" id="SSF117143">
    <property type="entry name" value="Flagellar hook protein flgE"/>
    <property type="match status" value="1"/>
</dbReference>
<gene>
    <name evidence="8" type="primary">flgG_1</name>
    <name evidence="8" type="ORF">HG15A2_15870</name>
</gene>
<evidence type="ECO:0000313" key="8">
    <source>
        <dbReference type="EMBL" id="QDS98314.1"/>
    </source>
</evidence>
<keyword evidence="8" id="KW-0969">Cilium</keyword>
<name>A0A517MTU9_9BACT</name>
<feature type="domain" description="Flagellar basal-body/hook protein C-terminal" evidence="6">
    <location>
        <begin position="195"/>
        <end position="236"/>
    </location>
</feature>
<evidence type="ECO:0000256" key="2">
    <source>
        <dbReference type="ARBA" id="ARBA00009677"/>
    </source>
</evidence>
<dbReference type="PANTHER" id="PTHR30435">
    <property type="entry name" value="FLAGELLAR PROTEIN"/>
    <property type="match status" value="1"/>
</dbReference>
<dbReference type="Proteomes" id="UP000319852">
    <property type="component" value="Chromosome"/>
</dbReference>
<dbReference type="EMBL" id="CP036263">
    <property type="protein sequence ID" value="QDS98314.1"/>
    <property type="molecule type" value="Genomic_DNA"/>
</dbReference>
<keyword evidence="3 4" id="KW-0975">Bacterial flagellum</keyword>
<evidence type="ECO:0000313" key="9">
    <source>
        <dbReference type="Proteomes" id="UP000319852"/>
    </source>
</evidence>
<dbReference type="GO" id="GO:0009425">
    <property type="term" value="C:bacterial-type flagellum basal body"/>
    <property type="evidence" value="ECO:0007669"/>
    <property type="project" value="UniProtKB-SubCell"/>
</dbReference>